<evidence type="ECO:0008006" key="4">
    <source>
        <dbReference type="Google" id="ProtNLM"/>
    </source>
</evidence>
<dbReference type="OrthoDB" id="433060at2759"/>
<comment type="caution">
    <text evidence="2">The sequence shown here is derived from an EMBL/GenBank/DDBJ whole genome shotgun (WGS) entry which is preliminary data.</text>
</comment>
<evidence type="ECO:0000313" key="3">
    <source>
        <dbReference type="Proteomes" id="UP000604046"/>
    </source>
</evidence>
<sequence length="414" mass="47478">MGKRYNLFPDPKKGKGRMVLKKPAGVKSASWSKVPYQRHKLGGGFLRKDQTKWRRNIQQLLKATDNQILDMLMKDKFLPNWEGCVCPFCNKGVLGPLSDRPSRDTKAYRCNKKNCQKYVSPAHLHPLFTVLRGPEGHSLQVQATALLLRLAGVPLATIHLLTNINHKAIERLNSNLNFLRSGHVTQVEKTIKFGGAPKAWRDVEVDEACFDKRTLKPWEQTEKDAQQGKNTEWEQWGGLVQRGCPKSLVLFKLRPAITVPRAPGPGAIRKVDWTPVAQKWLKNRRVILHSDSARSYRSKVDGMLHDAVVHKKRRVKKGNKWVWVKPVYVKISTHKLPDGTVIKTKGGTQIIDRAWRFIKDRLRLNQHGKASSKQLAAQIRSAQYEYWHRNEDLWVCTGQLLDEYMRSIVTKPEC</sequence>
<proteinExistence type="predicted"/>
<organism evidence="2 3">
    <name type="scientific">Symbiodinium natans</name>
    <dbReference type="NCBI Taxonomy" id="878477"/>
    <lineage>
        <taxon>Eukaryota</taxon>
        <taxon>Sar</taxon>
        <taxon>Alveolata</taxon>
        <taxon>Dinophyceae</taxon>
        <taxon>Suessiales</taxon>
        <taxon>Symbiodiniaceae</taxon>
        <taxon>Symbiodinium</taxon>
    </lineage>
</organism>
<reference evidence="2" key="1">
    <citation type="submission" date="2021-02" db="EMBL/GenBank/DDBJ databases">
        <authorList>
            <person name="Dougan E. K."/>
            <person name="Rhodes N."/>
            <person name="Thang M."/>
            <person name="Chan C."/>
        </authorList>
    </citation>
    <scope>NUCLEOTIDE SEQUENCE</scope>
</reference>
<dbReference type="AlphaFoldDB" id="A0A812SY94"/>
<dbReference type="Proteomes" id="UP000604046">
    <property type="component" value="Unassembled WGS sequence"/>
</dbReference>
<dbReference type="EMBL" id="CAJNDS010002511">
    <property type="protein sequence ID" value="CAE7504595.1"/>
    <property type="molecule type" value="Genomic_DNA"/>
</dbReference>
<name>A0A812SY94_9DINO</name>
<evidence type="ECO:0000313" key="2">
    <source>
        <dbReference type="EMBL" id="CAE7504595.1"/>
    </source>
</evidence>
<dbReference type="EMBL" id="CAJNDS010000492">
    <property type="protein sequence ID" value="CAE7212070.1"/>
    <property type="molecule type" value="Genomic_DNA"/>
</dbReference>
<protein>
    <recommendedName>
        <fullName evidence="4">ISXO2-like transposase domain-containing protein</fullName>
    </recommendedName>
</protein>
<accession>A0A812SY94</accession>
<keyword evidence="3" id="KW-1185">Reference proteome</keyword>
<gene>
    <name evidence="2" type="ORF">SNAT2548_LOCUS28260</name>
    <name evidence="1" type="ORF">SNAT2548_LOCUS7172</name>
</gene>
<evidence type="ECO:0000313" key="1">
    <source>
        <dbReference type="EMBL" id="CAE7212070.1"/>
    </source>
</evidence>